<proteinExistence type="predicted"/>
<evidence type="ECO:0008006" key="4">
    <source>
        <dbReference type="Google" id="ProtNLM"/>
    </source>
</evidence>
<evidence type="ECO:0000256" key="1">
    <source>
        <dbReference type="SAM" id="Phobius"/>
    </source>
</evidence>
<feature type="transmembrane region" description="Helical" evidence="1">
    <location>
        <begin position="12"/>
        <end position="30"/>
    </location>
</feature>
<dbReference type="Gene3D" id="1.10.287.950">
    <property type="entry name" value="Methyl-accepting chemotaxis protein"/>
    <property type="match status" value="1"/>
</dbReference>
<dbReference type="SUPFAM" id="SSF58104">
    <property type="entry name" value="Methyl-accepting chemotaxis protein (MCP) signaling domain"/>
    <property type="match status" value="1"/>
</dbReference>
<keyword evidence="1" id="KW-1133">Transmembrane helix</keyword>
<dbReference type="Proteomes" id="UP000595564">
    <property type="component" value="Chromosome"/>
</dbReference>
<feature type="transmembrane region" description="Helical" evidence="1">
    <location>
        <begin position="36"/>
        <end position="57"/>
    </location>
</feature>
<accession>A0A7R6PQ90</accession>
<evidence type="ECO:0000313" key="3">
    <source>
        <dbReference type="Proteomes" id="UP000595564"/>
    </source>
</evidence>
<protein>
    <recommendedName>
        <fullName evidence="4">Methyl-accepting chemotaxis sensory transducer</fullName>
    </recommendedName>
</protein>
<evidence type="ECO:0000313" key="2">
    <source>
        <dbReference type="EMBL" id="BBB33336.1"/>
    </source>
</evidence>
<keyword evidence="3" id="KW-1185">Reference proteome</keyword>
<dbReference type="EMBL" id="AP017470">
    <property type="protein sequence ID" value="BBB33336.1"/>
    <property type="molecule type" value="Genomic_DNA"/>
</dbReference>
<sequence>MRNFKQKLLNVFFIYVLITITFGLVLYYYLKEKSFVYIVVFFLLISAVFALFLRWYFSKIINFIKEQLNSLNSLVTKGEPSPVKDSIFEELHNEILIKSQEIKQIINDFVETNSLVKTRINDVIYSFNELLEDYGDFNKKFREMVNYISSISKDEFDIKVEDKLKSFVELTVEISRFKEQLIDLVEKVKDIVNDYIVRTSEDIKNANMVIKGFLSFSENLVLNIDKIILFLNNLTSHSGKLMEEIKKIDKHKNILIERVEKIRDNFDIEKDLFDEIVGVNRTVNDIFYQLKTLLLEVSNLNKKTSLMSLNALIYASESSQGDKKFGTVAKELKKLVEDIERKYSQINNYFSELMDKNNETSKLLVDFEKVKTESRVELSRIATDLDHLSHHTNMTQLSYSKIIEPIEENVTLLNSIKEGIINHSSAVKQVLIVFKDYLAKLDKAEKDKESFDSLVIATSTLLDYINSTLPTITNYITELFKSLEDFSKQLDEANLVINEFNNDKSVKEFGFMLEELQHKRIANLKNSIVLLEKANNIKKIL</sequence>
<name>A0A7R6PQ90_9BACT</name>
<keyword evidence="1" id="KW-0812">Transmembrane</keyword>
<dbReference type="RefSeq" id="WP_201327643.1">
    <property type="nucleotide sequence ID" value="NZ_AP017470.1"/>
</dbReference>
<dbReference type="KEGG" id="thyd:TTHT_1880"/>
<organism evidence="2 3">
    <name type="scientific">Thermotomaculum hydrothermale</name>
    <dbReference type="NCBI Taxonomy" id="981385"/>
    <lineage>
        <taxon>Bacteria</taxon>
        <taxon>Pseudomonadati</taxon>
        <taxon>Acidobacteriota</taxon>
        <taxon>Holophagae</taxon>
        <taxon>Thermotomaculales</taxon>
        <taxon>Thermotomaculaceae</taxon>
        <taxon>Thermotomaculum</taxon>
    </lineage>
</organism>
<gene>
    <name evidence="2" type="ORF">TTHT_1880</name>
</gene>
<dbReference type="AlphaFoldDB" id="A0A7R6PQ90"/>
<keyword evidence="1" id="KW-0472">Membrane</keyword>
<reference evidence="2 3" key="1">
    <citation type="journal article" date="2012" name="Extremophiles">
        <title>Thermotomaculum hydrothermale gen. nov., sp. nov., a novel heterotrophic thermophile within the phylum Acidobacteria from a deep-sea hydrothermal vent chimney in the Southern Okinawa Trough.</title>
        <authorList>
            <person name="Izumi H."/>
            <person name="Nunoura T."/>
            <person name="Miyazaki M."/>
            <person name="Mino S."/>
            <person name="Toki T."/>
            <person name="Takai K."/>
            <person name="Sako Y."/>
            <person name="Sawabe T."/>
            <person name="Nakagawa S."/>
        </authorList>
    </citation>
    <scope>NUCLEOTIDE SEQUENCE [LARGE SCALE GENOMIC DNA]</scope>
    <source>
        <strain evidence="2 3">AC55</strain>
    </source>
</reference>